<dbReference type="Gene3D" id="3.90.660.10">
    <property type="match status" value="1"/>
</dbReference>
<keyword evidence="7" id="KW-1185">Reference proteome</keyword>
<proteinExistence type="inferred from homology"/>
<keyword evidence="3" id="KW-0560">Oxidoreductase</keyword>
<evidence type="ECO:0000256" key="3">
    <source>
        <dbReference type="ARBA" id="ARBA00023002"/>
    </source>
</evidence>
<feature type="domain" description="Amine oxidase" evidence="5">
    <location>
        <begin position="84"/>
        <end position="521"/>
    </location>
</feature>
<dbReference type="OrthoDB" id="25353at2"/>
<comment type="cofactor">
    <cofactor evidence="1">
        <name>FAD</name>
        <dbReference type="ChEBI" id="CHEBI:57692"/>
    </cofactor>
</comment>
<dbReference type="Gene3D" id="1.10.405.10">
    <property type="entry name" value="Guanine Nucleotide Dissociation Inhibitor, domain 1"/>
    <property type="match status" value="1"/>
</dbReference>
<dbReference type="EMBL" id="RHHQ01000008">
    <property type="protein sequence ID" value="RNB89711.1"/>
    <property type="molecule type" value="Genomic_DNA"/>
</dbReference>
<feature type="binding site" evidence="4">
    <location>
        <begin position="104"/>
        <end position="105"/>
    </location>
    <ligand>
        <name>FAD</name>
        <dbReference type="ChEBI" id="CHEBI:57692"/>
    </ligand>
</feature>
<dbReference type="RefSeq" id="WP_122917965.1">
    <property type="nucleotide sequence ID" value="NZ_RHHQ01000008.1"/>
</dbReference>
<dbReference type="InterPro" id="IPR001613">
    <property type="entry name" value="Flavin_amine_oxidase"/>
</dbReference>
<sequence length="536" mass="58780">MASSPIMRKLKMAASVAGEAAAKKVPIEQVIEERFERKVSRREFLQNAMIATAVMAVPTAVWNLGAQITRAETSPRVVVVGAGLAGLTCAYRLKQAGILADVYEASSRVGGRCFSKTDGFADGQIIERGGELINSDHQALMRIISELNLQVDDLWEAEKPGTEFKIYMNGEQYSFEEIGNSFLDIYDKLQRDVRGAGYPTLYNNYTRRGWQLDNMSVVDWIEETIQGGINSKFGHMIDVAYMSSVGLESRKVSAITLVNGMGQASRDEFEPFGPSDERYHVRGGNGQVPEGLARLLRDQLQMSSPLESVSRNSDGSYTLGFSGSTRNVKADVVVLALPVATLRDVDLTRAGFRRLKRTAIDEMGVATNSKLAVQFTDRHWESLGSSGAIVSDVFQNSWDTTRGQSGDSGILINFTGGPAGLSFRTGSPASHATEFLQQIEPVLPGLTDKWNGKATVDCWPAYKWTKGSYSLYKVGQYTKFGGIMAEPEGNCFFAGEHTSLKYQQFMNGAVETGERAAQEVLTCLKQTALLANRQRV</sequence>
<dbReference type="Pfam" id="PF01593">
    <property type="entry name" value="Amino_oxidase"/>
    <property type="match status" value="1"/>
</dbReference>
<comment type="caution">
    <text evidence="6">The sequence shown here is derived from an EMBL/GenBank/DDBJ whole genome shotgun (WGS) entry which is preliminary data.</text>
</comment>
<evidence type="ECO:0000313" key="7">
    <source>
        <dbReference type="Proteomes" id="UP000271031"/>
    </source>
</evidence>
<dbReference type="PANTHER" id="PTHR43563">
    <property type="entry name" value="AMINE OXIDASE"/>
    <property type="match status" value="1"/>
</dbReference>
<name>A0A3M8DQJ6_9BACL</name>
<evidence type="ECO:0000256" key="2">
    <source>
        <dbReference type="ARBA" id="ARBA00005995"/>
    </source>
</evidence>
<protein>
    <submittedName>
        <fullName evidence="6">FAD-dependent oxidoreductase</fullName>
    </submittedName>
</protein>
<dbReference type="InterPro" id="IPR002937">
    <property type="entry name" value="Amino_oxidase"/>
</dbReference>
<reference evidence="6 7" key="1">
    <citation type="submission" date="2018-10" db="EMBL/GenBank/DDBJ databases">
        <title>Phylogenomics of Brevibacillus.</title>
        <authorList>
            <person name="Dunlap C."/>
        </authorList>
    </citation>
    <scope>NUCLEOTIDE SEQUENCE [LARGE SCALE GENOMIC DNA]</scope>
    <source>
        <strain evidence="6 7">JCM 15716</strain>
    </source>
</reference>
<organism evidence="6 7">
    <name type="scientific">Brevibacillus fluminis</name>
    <dbReference type="NCBI Taxonomy" id="511487"/>
    <lineage>
        <taxon>Bacteria</taxon>
        <taxon>Bacillati</taxon>
        <taxon>Bacillota</taxon>
        <taxon>Bacilli</taxon>
        <taxon>Bacillales</taxon>
        <taxon>Paenibacillaceae</taxon>
        <taxon>Brevibacillus</taxon>
    </lineage>
</organism>
<dbReference type="Proteomes" id="UP000271031">
    <property type="component" value="Unassembled WGS sequence"/>
</dbReference>
<dbReference type="PRINTS" id="PR00757">
    <property type="entry name" value="AMINEOXDASEF"/>
</dbReference>
<dbReference type="InterPro" id="IPR050703">
    <property type="entry name" value="Flavin_MAO"/>
</dbReference>
<comment type="similarity">
    <text evidence="2">Belongs to the flavin monoamine oxidase family.</text>
</comment>
<dbReference type="Gene3D" id="3.50.50.60">
    <property type="entry name" value="FAD/NAD(P)-binding domain"/>
    <property type="match status" value="1"/>
</dbReference>
<gene>
    <name evidence="6" type="ORF">EDM56_11070</name>
</gene>
<accession>A0A3M8DQJ6</accession>
<dbReference type="PANTHER" id="PTHR43563:SF1">
    <property type="entry name" value="AMINE OXIDASE [FLAVIN-CONTAINING] B"/>
    <property type="match status" value="1"/>
</dbReference>
<dbReference type="AlphaFoldDB" id="A0A3M8DQJ6"/>
<evidence type="ECO:0000256" key="1">
    <source>
        <dbReference type="ARBA" id="ARBA00001974"/>
    </source>
</evidence>
<dbReference type="SUPFAM" id="SSF51905">
    <property type="entry name" value="FAD/NAD(P)-binding domain"/>
    <property type="match status" value="1"/>
</dbReference>
<dbReference type="GO" id="GO:0016491">
    <property type="term" value="F:oxidoreductase activity"/>
    <property type="evidence" value="ECO:0007669"/>
    <property type="project" value="UniProtKB-KW"/>
</dbReference>
<dbReference type="SUPFAM" id="SSF54373">
    <property type="entry name" value="FAD-linked reductases, C-terminal domain"/>
    <property type="match status" value="1"/>
</dbReference>
<evidence type="ECO:0000313" key="6">
    <source>
        <dbReference type="EMBL" id="RNB89711.1"/>
    </source>
</evidence>
<evidence type="ECO:0000259" key="5">
    <source>
        <dbReference type="Pfam" id="PF01593"/>
    </source>
</evidence>
<dbReference type="InterPro" id="IPR036188">
    <property type="entry name" value="FAD/NAD-bd_sf"/>
</dbReference>
<evidence type="ECO:0000256" key="4">
    <source>
        <dbReference type="PIRSR" id="PIRSR601613-1"/>
    </source>
</evidence>